<dbReference type="Pfam" id="PF02198">
    <property type="entry name" value="SAM_PNT"/>
    <property type="match status" value="1"/>
</dbReference>
<dbReference type="SUPFAM" id="SSF47769">
    <property type="entry name" value="SAM/Pointed domain"/>
    <property type="match status" value="1"/>
</dbReference>
<organism evidence="2 3">
    <name type="scientific">Orchesella cincta</name>
    <name type="common">Springtail</name>
    <name type="synonym">Podura cincta</name>
    <dbReference type="NCBI Taxonomy" id="48709"/>
    <lineage>
        <taxon>Eukaryota</taxon>
        <taxon>Metazoa</taxon>
        <taxon>Ecdysozoa</taxon>
        <taxon>Arthropoda</taxon>
        <taxon>Hexapoda</taxon>
        <taxon>Collembola</taxon>
        <taxon>Entomobryomorpha</taxon>
        <taxon>Entomobryoidea</taxon>
        <taxon>Orchesellidae</taxon>
        <taxon>Orchesellinae</taxon>
        <taxon>Orchesella</taxon>
    </lineage>
</organism>
<dbReference type="InterPro" id="IPR013761">
    <property type="entry name" value="SAM/pointed_sf"/>
</dbReference>
<sequence length="185" mass="20987">MKNFYGDITPFGTSIISSPLSSHGKRSRRTSTHSSLRPLLFSAAAAAFTRAAAAAAASSLSSPIQQQLPFAYDIKTTIPIRLASDPRLWNRDDVAVFLQWCEREFDLPSFDMDRFQMNVRSIHFDIATKPRLSTGKELLDNHKLSLDIHNCMLSHQNRPDIFAWKEVKNRKKRNVKLLDVCSPLK</sequence>
<dbReference type="OrthoDB" id="6408625at2759"/>
<reference evidence="2 3" key="1">
    <citation type="journal article" date="2016" name="Genome Biol. Evol.">
        <title>Gene Family Evolution Reflects Adaptation to Soil Environmental Stressors in the Genome of the Collembolan Orchesella cincta.</title>
        <authorList>
            <person name="Faddeeva-Vakhrusheva A."/>
            <person name="Derks M.F."/>
            <person name="Anvar S.Y."/>
            <person name="Agamennone V."/>
            <person name="Suring W."/>
            <person name="Smit S."/>
            <person name="van Straalen N.M."/>
            <person name="Roelofs D."/>
        </authorList>
    </citation>
    <scope>NUCLEOTIDE SEQUENCE [LARGE SCALE GENOMIC DNA]</scope>
    <source>
        <tissue evidence="2">Mixed pool</tissue>
    </source>
</reference>
<dbReference type="AlphaFoldDB" id="A0A1D2MP77"/>
<feature type="domain" description="PNT" evidence="1">
    <location>
        <begin position="80"/>
        <end position="118"/>
    </location>
</feature>
<evidence type="ECO:0000259" key="1">
    <source>
        <dbReference type="Pfam" id="PF02198"/>
    </source>
</evidence>
<name>A0A1D2MP77_ORCCI</name>
<evidence type="ECO:0000313" key="3">
    <source>
        <dbReference type="Proteomes" id="UP000094527"/>
    </source>
</evidence>
<keyword evidence="3" id="KW-1185">Reference proteome</keyword>
<dbReference type="EMBL" id="LJIJ01000773">
    <property type="protein sequence ID" value="ODM94664.1"/>
    <property type="molecule type" value="Genomic_DNA"/>
</dbReference>
<dbReference type="Proteomes" id="UP000094527">
    <property type="component" value="Unassembled WGS sequence"/>
</dbReference>
<proteinExistence type="predicted"/>
<dbReference type="STRING" id="48709.A0A1D2MP77"/>
<evidence type="ECO:0000313" key="2">
    <source>
        <dbReference type="EMBL" id="ODM94664.1"/>
    </source>
</evidence>
<dbReference type="InterPro" id="IPR003118">
    <property type="entry name" value="Pointed_dom"/>
</dbReference>
<comment type="caution">
    <text evidence="2">The sequence shown here is derived from an EMBL/GenBank/DDBJ whole genome shotgun (WGS) entry which is preliminary data.</text>
</comment>
<dbReference type="GO" id="GO:0043565">
    <property type="term" value="F:sequence-specific DNA binding"/>
    <property type="evidence" value="ECO:0007669"/>
    <property type="project" value="InterPro"/>
</dbReference>
<protein>
    <submittedName>
        <fullName evidence="2">Ets DNA-binding protein pokkuri</fullName>
    </submittedName>
</protein>
<accession>A0A1D2MP77</accession>
<gene>
    <name evidence="2" type="ORF">Ocin01_12023</name>
</gene>
<keyword evidence="2" id="KW-0238">DNA-binding</keyword>
<dbReference type="Gene3D" id="1.10.150.50">
    <property type="entry name" value="Transcription Factor, Ets-1"/>
    <property type="match status" value="1"/>
</dbReference>